<feature type="domain" description="Amine oxidase" evidence="1">
    <location>
        <begin position="11"/>
        <end position="485"/>
    </location>
</feature>
<keyword evidence="3" id="KW-1185">Reference proteome</keyword>
<name>A0A1M6T9A1_9FIRM</name>
<organism evidence="2 3">
    <name type="scientific">Anaerocolumna jejuensis DSM 15929</name>
    <dbReference type="NCBI Taxonomy" id="1121322"/>
    <lineage>
        <taxon>Bacteria</taxon>
        <taxon>Bacillati</taxon>
        <taxon>Bacillota</taxon>
        <taxon>Clostridia</taxon>
        <taxon>Lachnospirales</taxon>
        <taxon>Lachnospiraceae</taxon>
        <taxon>Anaerocolumna</taxon>
    </lineage>
</organism>
<dbReference type="GO" id="GO:0016491">
    <property type="term" value="F:oxidoreductase activity"/>
    <property type="evidence" value="ECO:0007669"/>
    <property type="project" value="InterPro"/>
</dbReference>
<sequence length="494" mass="56288">MKKVVIIGGGVAGLTAGVYARKSGYEVEIFEKNPVAGGQCMGWNRKGYHIDNCIHWLTGTQENSALRKVWETIGALTPNTEFVQTEKFFTCYVGEESATLWKDVERTKKELIQLSPEDKTEIDTFIEHVKYAACCQMPVEKPMDMMNIFDYLKMGKSMAEMPKVLKEYGNINLEDMAARFKHPVIKAVFTDYMPKEYQASSFIVSYATVVSGNGEIPVGGSLAMTNRIIDKFEKLGGKLHCNSEVKRVTIKGNKAYGIELENGENIAADFIICATDAMEMFDKLLGRKYMNKKWSACFKDEESYPLFSGFQAAFSIDRAMFAHTDTVFIDCEPFNINKKEIRRMSLKSYQYEKDFAPEGKTVLQTNMIQFDDDYRYWKSLNKDDYTGKKYEFAERMKENIEKKFPELAGHIKLLDCWTPVTYERYCNSYHGAYMSFITKKDVKSFSVKGTIEGLHNVFVASQWIQAPGGLPVAAAAGKFAVQRILKKEKRSIMI</sequence>
<dbReference type="InterPro" id="IPR002937">
    <property type="entry name" value="Amino_oxidase"/>
</dbReference>
<dbReference type="Proteomes" id="UP000184386">
    <property type="component" value="Unassembled WGS sequence"/>
</dbReference>
<dbReference type="AlphaFoldDB" id="A0A1M6T9A1"/>
<dbReference type="PANTHER" id="PTHR43734">
    <property type="entry name" value="PHYTOENE DESATURASE"/>
    <property type="match status" value="1"/>
</dbReference>
<gene>
    <name evidence="2" type="ORF">SAMN02745136_02698</name>
</gene>
<reference evidence="2 3" key="1">
    <citation type="submission" date="2016-11" db="EMBL/GenBank/DDBJ databases">
        <authorList>
            <person name="Jaros S."/>
            <person name="Januszkiewicz K."/>
            <person name="Wedrychowicz H."/>
        </authorList>
    </citation>
    <scope>NUCLEOTIDE SEQUENCE [LARGE SCALE GENOMIC DNA]</scope>
    <source>
        <strain evidence="2 3">DSM 15929</strain>
    </source>
</reference>
<evidence type="ECO:0000313" key="3">
    <source>
        <dbReference type="Proteomes" id="UP000184386"/>
    </source>
</evidence>
<dbReference type="PRINTS" id="PR00419">
    <property type="entry name" value="ADXRDTASE"/>
</dbReference>
<dbReference type="EMBL" id="FRAC01000013">
    <property type="protein sequence ID" value="SHK53426.1"/>
    <property type="molecule type" value="Genomic_DNA"/>
</dbReference>
<dbReference type="Gene3D" id="3.50.50.60">
    <property type="entry name" value="FAD/NAD(P)-binding domain"/>
    <property type="match status" value="2"/>
</dbReference>
<dbReference type="OrthoDB" id="9814556at2"/>
<dbReference type="Pfam" id="PF01593">
    <property type="entry name" value="Amino_oxidase"/>
    <property type="match status" value="1"/>
</dbReference>
<dbReference type="SUPFAM" id="SSF51905">
    <property type="entry name" value="FAD/NAD(P)-binding domain"/>
    <property type="match status" value="1"/>
</dbReference>
<dbReference type="STRING" id="1121322.SAMN02745136_02698"/>
<evidence type="ECO:0000259" key="1">
    <source>
        <dbReference type="Pfam" id="PF01593"/>
    </source>
</evidence>
<evidence type="ECO:0000313" key="2">
    <source>
        <dbReference type="EMBL" id="SHK53426.1"/>
    </source>
</evidence>
<dbReference type="RefSeq" id="WP_073276751.1">
    <property type="nucleotide sequence ID" value="NZ_FRAC01000013.1"/>
</dbReference>
<accession>A0A1M6T9A1</accession>
<dbReference type="PANTHER" id="PTHR43734:SF4">
    <property type="entry name" value="AMINE OXIDASE DOMAIN-CONTAINING PROTEIN"/>
    <property type="match status" value="1"/>
</dbReference>
<protein>
    <submittedName>
        <fullName evidence="2">Phytoene dehydrogenase-related protein</fullName>
    </submittedName>
</protein>
<proteinExistence type="predicted"/>
<dbReference type="InterPro" id="IPR036188">
    <property type="entry name" value="FAD/NAD-bd_sf"/>
</dbReference>